<feature type="transmembrane region" description="Helical" evidence="1">
    <location>
        <begin position="12"/>
        <end position="31"/>
    </location>
</feature>
<gene>
    <name evidence="2" type="ORF">Y3_043</name>
</gene>
<keyword evidence="1" id="KW-0812">Transmembrane</keyword>
<dbReference type="Proteomes" id="UP000240568">
    <property type="component" value="Segment"/>
</dbReference>
<dbReference type="EMBL" id="KY984068">
    <property type="protein sequence ID" value="ARW58683.1"/>
    <property type="molecule type" value="Genomic_DNA"/>
</dbReference>
<evidence type="ECO:0000313" key="2">
    <source>
        <dbReference type="EMBL" id="ARW58683.1"/>
    </source>
</evidence>
<keyword evidence="3" id="KW-1185">Reference proteome</keyword>
<keyword evidence="1" id="KW-1133">Transmembrane helix</keyword>
<evidence type="ECO:0000256" key="1">
    <source>
        <dbReference type="SAM" id="Phobius"/>
    </source>
</evidence>
<proteinExistence type="predicted"/>
<protein>
    <submittedName>
        <fullName evidence="2">Uncharacterized protein</fullName>
    </submittedName>
</protein>
<keyword evidence="1" id="KW-0472">Membrane</keyword>
<name>A0A2H4IAW1_9CAUD</name>
<sequence length="111" mass="12919">MEKFLELLSTFFDSPASAFVVPFVVISYFIIEHKYEKRTLRQSRAVFANGWDPAKGTEYKHKWWPGRRCSMCYTSNSPNDKFVPSVVINIAGVGVREMNANKFRSRYKEIV</sequence>
<accession>A0A2H4IAW1</accession>
<reference evidence="2 3" key="1">
    <citation type="submission" date="2017-04" db="EMBL/GenBank/DDBJ databases">
        <authorList>
            <person name="Afonso C.L."/>
            <person name="Miller P.J."/>
            <person name="Scott M.A."/>
            <person name="Spackman E."/>
            <person name="Goraichik I."/>
            <person name="Dimitrov K.M."/>
            <person name="Suarez D.L."/>
            <person name="Swayne D.E."/>
        </authorList>
    </citation>
    <scope>NUCLEOTIDE SEQUENCE [LARGE SCALE GENOMIC DNA]</scope>
</reference>
<organism evidence="2 3">
    <name type="scientific">Erwinia phage vB_EamM_Y3</name>
    <dbReference type="NCBI Taxonomy" id="1983553"/>
    <lineage>
        <taxon>Viruses</taxon>
        <taxon>Duplodnaviria</taxon>
        <taxon>Heunggongvirae</taxon>
        <taxon>Uroviricota</taxon>
        <taxon>Caudoviricetes</taxon>
        <taxon>Sasquatchvirus</taxon>
        <taxon>Sasquatchvirus Y3</taxon>
    </lineage>
</organism>
<evidence type="ECO:0000313" key="3">
    <source>
        <dbReference type="Proteomes" id="UP000240568"/>
    </source>
</evidence>